<dbReference type="GO" id="GO:0009097">
    <property type="term" value="P:isoleucine biosynthetic process"/>
    <property type="evidence" value="ECO:0007669"/>
    <property type="project" value="TreeGrafter"/>
</dbReference>
<gene>
    <name evidence="8" type="ORF">DI563_11200</name>
</gene>
<dbReference type="InterPro" id="IPR029035">
    <property type="entry name" value="DHS-like_NAD/FAD-binding_dom"/>
</dbReference>
<dbReference type="SUPFAM" id="SSF52518">
    <property type="entry name" value="Thiamin diphosphate-binding fold (THDP-binding)"/>
    <property type="match status" value="2"/>
</dbReference>
<sequence length="565" mass="60551">MPMTGNDYLAQTFADCGITHFFHVPVIVPGALKAMQARGVTPVMTHGEKAAAYMADGFARASRRVGACGAQAIGATNLAAGLRDAYMARIPVLAITGGSTAENRYRHFYQQIDDMPIYDALTKFNARVESPARLPDLLRTALRAATTGMPQPVHLEIDQLAGAILAGEVGEPMAINPRYARFPADRPAASGTDVSAAVTALLASQRPIIVAGGGVRSSGAEAELLAFARYHRIPIATALNAKGAIVDSDPLAVGVVGEYSRDCANQAVSEADLVFFIGSLTGGLTTRGWAIPAMSTQVIHLDIHAENIGRNYPNTLPLCGDARTVLQQLIDAAPQAIDRRAWLDRVRSLRAQWLQTAAAWEQSDAMPMRPERLCAELSRSLPQNAILVGDTGHAAAWLARHIDVHSPLQTVIRAHGSLGWAFPASIGAKAACPDRPVVSFVGDGAFLYHLQELETAVRYGLNVICVVNNNQSLNQEQDLWVDSTDYDKNWRFEKVDFVKTAEAFGCLGLRVQHPTDFQPAMEQALAAGRPVVIEAITDKWVFSPGAWMPGGKAGAGSFYAPPSAN</sequence>
<comment type="cofactor">
    <cofactor evidence="1">
        <name>thiamine diphosphate</name>
        <dbReference type="ChEBI" id="CHEBI:58937"/>
    </cofactor>
</comment>
<dbReference type="Gene3D" id="3.40.50.1220">
    <property type="entry name" value="TPP-binding domain"/>
    <property type="match status" value="1"/>
</dbReference>
<dbReference type="GO" id="GO:0050660">
    <property type="term" value="F:flavin adenine dinucleotide binding"/>
    <property type="evidence" value="ECO:0007669"/>
    <property type="project" value="TreeGrafter"/>
</dbReference>
<feature type="domain" description="Thiamine pyrophosphate enzyme central" evidence="5">
    <location>
        <begin position="195"/>
        <end position="329"/>
    </location>
</feature>
<dbReference type="Pfam" id="PF02776">
    <property type="entry name" value="TPP_enzyme_N"/>
    <property type="match status" value="1"/>
</dbReference>
<evidence type="ECO:0000256" key="1">
    <source>
        <dbReference type="ARBA" id="ARBA00001964"/>
    </source>
</evidence>
<feature type="domain" description="Thiamine pyrophosphate enzyme TPP-binding" evidence="6">
    <location>
        <begin position="390"/>
        <end position="534"/>
    </location>
</feature>
<dbReference type="PANTHER" id="PTHR18968:SF13">
    <property type="entry name" value="ACETOLACTATE SYNTHASE CATALYTIC SUBUNIT, MITOCHONDRIAL"/>
    <property type="match status" value="1"/>
</dbReference>
<keyword evidence="3 4" id="KW-0786">Thiamine pyrophosphate</keyword>
<dbReference type="GO" id="GO:0005948">
    <property type="term" value="C:acetolactate synthase complex"/>
    <property type="evidence" value="ECO:0007669"/>
    <property type="project" value="TreeGrafter"/>
</dbReference>
<evidence type="ECO:0000256" key="4">
    <source>
        <dbReference type="RuleBase" id="RU362132"/>
    </source>
</evidence>
<feature type="domain" description="Thiamine pyrophosphate enzyme N-terminal TPP-binding" evidence="7">
    <location>
        <begin position="3"/>
        <end position="115"/>
    </location>
</feature>
<organism evidence="8 9">
    <name type="scientific">Variovorax paradoxus</name>
    <dbReference type="NCBI Taxonomy" id="34073"/>
    <lineage>
        <taxon>Bacteria</taxon>
        <taxon>Pseudomonadati</taxon>
        <taxon>Pseudomonadota</taxon>
        <taxon>Betaproteobacteria</taxon>
        <taxon>Burkholderiales</taxon>
        <taxon>Comamonadaceae</taxon>
        <taxon>Variovorax</taxon>
    </lineage>
</organism>
<reference evidence="8 9" key="1">
    <citation type="submission" date="2017-08" db="EMBL/GenBank/DDBJ databases">
        <title>Infants hospitalized years apart are colonized by the same room-sourced microbial strains.</title>
        <authorList>
            <person name="Brooks B."/>
            <person name="Olm M.R."/>
            <person name="Firek B.A."/>
            <person name="Baker R."/>
            <person name="Thomas B.C."/>
            <person name="Morowitz M.J."/>
            <person name="Banfield J.F."/>
        </authorList>
    </citation>
    <scope>NUCLEOTIDE SEQUENCE [LARGE SCALE GENOMIC DNA]</scope>
    <source>
        <strain evidence="8">S2_005_003_R2_41</strain>
    </source>
</reference>
<accession>A0A2W5Q955</accession>
<dbReference type="GO" id="GO:0003984">
    <property type="term" value="F:acetolactate synthase activity"/>
    <property type="evidence" value="ECO:0007669"/>
    <property type="project" value="TreeGrafter"/>
</dbReference>
<dbReference type="AlphaFoldDB" id="A0A2W5Q955"/>
<comment type="caution">
    <text evidence="8">The sequence shown here is derived from an EMBL/GenBank/DDBJ whole genome shotgun (WGS) entry which is preliminary data.</text>
</comment>
<evidence type="ECO:0000313" key="8">
    <source>
        <dbReference type="EMBL" id="PZQ74851.1"/>
    </source>
</evidence>
<comment type="similarity">
    <text evidence="2 4">Belongs to the TPP enzyme family.</text>
</comment>
<dbReference type="EMBL" id="QFPP01000111">
    <property type="protein sequence ID" value="PZQ74851.1"/>
    <property type="molecule type" value="Genomic_DNA"/>
</dbReference>
<evidence type="ECO:0000256" key="3">
    <source>
        <dbReference type="ARBA" id="ARBA00023052"/>
    </source>
</evidence>
<dbReference type="InterPro" id="IPR000399">
    <property type="entry name" value="TPP-bd_CS"/>
</dbReference>
<dbReference type="GO" id="GO:0030976">
    <property type="term" value="F:thiamine pyrophosphate binding"/>
    <property type="evidence" value="ECO:0007669"/>
    <property type="project" value="InterPro"/>
</dbReference>
<dbReference type="GO" id="GO:0009099">
    <property type="term" value="P:L-valine biosynthetic process"/>
    <property type="evidence" value="ECO:0007669"/>
    <property type="project" value="TreeGrafter"/>
</dbReference>
<protein>
    <submittedName>
        <fullName evidence="8">Acetolactate synthase</fullName>
    </submittedName>
</protein>
<dbReference type="InterPro" id="IPR011766">
    <property type="entry name" value="TPP_enzyme_TPP-bd"/>
</dbReference>
<name>A0A2W5Q955_VARPD</name>
<dbReference type="Gene3D" id="3.40.50.970">
    <property type="match status" value="2"/>
</dbReference>
<dbReference type="InterPro" id="IPR012001">
    <property type="entry name" value="Thiamin_PyroP_enz_TPP-bd_dom"/>
</dbReference>
<dbReference type="InterPro" id="IPR045229">
    <property type="entry name" value="TPP_enz"/>
</dbReference>
<evidence type="ECO:0000259" key="7">
    <source>
        <dbReference type="Pfam" id="PF02776"/>
    </source>
</evidence>
<dbReference type="SUPFAM" id="SSF52467">
    <property type="entry name" value="DHS-like NAD/FAD-binding domain"/>
    <property type="match status" value="1"/>
</dbReference>
<evidence type="ECO:0000313" key="9">
    <source>
        <dbReference type="Proteomes" id="UP000249135"/>
    </source>
</evidence>
<dbReference type="CDD" id="cd07035">
    <property type="entry name" value="TPP_PYR_POX_like"/>
    <property type="match status" value="1"/>
</dbReference>
<dbReference type="InterPro" id="IPR012000">
    <property type="entry name" value="Thiamin_PyroP_enz_cen_dom"/>
</dbReference>
<dbReference type="PANTHER" id="PTHR18968">
    <property type="entry name" value="THIAMINE PYROPHOSPHATE ENZYMES"/>
    <property type="match status" value="1"/>
</dbReference>
<dbReference type="Pfam" id="PF00205">
    <property type="entry name" value="TPP_enzyme_M"/>
    <property type="match status" value="1"/>
</dbReference>
<dbReference type="Pfam" id="PF02775">
    <property type="entry name" value="TPP_enzyme_C"/>
    <property type="match status" value="1"/>
</dbReference>
<dbReference type="Proteomes" id="UP000249135">
    <property type="component" value="Unassembled WGS sequence"/>
</dbReference>
<evidence type="ECO:0000256" key="2">
    <source>
        <dbReference type="ARBA" id="ARBA00007812"/>
    </source>
</evidence>
<dbReference type="PROSITE" id="PS00187">
    <property type="entry name" value="TPP_ENZYMES"/>
    <property type="match status" value="1"/>
</dbReference>
<proteinExistence type="inferred from homology"/>
<evidence type="ECO:0000259" key="5">
    <source>
        <dbReference type="Pfam" id="PF00205"/>
    </source>
</evidence>
<dbReference type="InterPro" id="IPR029061">
    <property type="entry name" value="THDP-binding"/>
</dbReference>
<evidence type="ECO:0000259" key="6">
    <source>
        <dbReference type="Pfam" id="PF02775"/>
    </source>
</evidence>
<dbReference type="GO" id="GO:0000287">
    <property type="term" value="F:magnesium ion binding"/>
    <property type="evidence" value="ECO:0007669"/>
    <property type="project" value="InterPro"/>
</dbReference>